<name>Q7UFL1_RHOBA</name>
<reference evidence="1 2" key="1">
    <citation type="journal article" date="2003" name="Proc. Natl. Acad. Sci. U.S.A.">
        <title>Complete genome sequence of the marine planctomycete Pirellula sp. strain 1.</title>
        <authorList>
            <person name="Gloeckner F.O."/>
            <person name="Kube M."/>
            <person name="Bauer M."/>
            <person name="Teeling H."/>
            <person name="Lombardot T."/>
            <person name="Ludwig W."/>
            <person name="Gade D."/>
            <person name="Beck A."/>
            <person name="Borzym K."/>
            <person name="Heitmann K."/>
            <person name="Rabus R."/>
            <person name="Schlesner H."/>
            <person name="Amann R."/>
            <person name="Reinhardt R."/>
        </authorList>
    </citation>
    <scope>NUCLEOTIDE SEQUENCE [LARGE SCALE GENOMIC DNA]</scope>
    <source>
        <strain evidence="2">DSM 10527 / NCIMB 13988 / SH1</strain>
    </source>
</reference>
<dbReference type="KEGG" id="rba:RB8500"/>
<dbReference type="AlphaFoldDB" id="Q7UFL1"/>
<dbReference type="STRING" id="243090.RB8500"/>
<evidence type="ECO:0000313" key="2">
    <source>
        <dbReference type="Proteomes" id="UP000001025"/>
    </source>
</evidence>
<protein>
    <submittedName>
        <fullName evidence="1">Uncharacterized protein</fullName>
    </submittedName>
</protein>
<dbReference type="Proteomes" id="UP000001025">
    <property type="component" value="Chromosome"/>
</dbReference>
<accession>Q7UFL1</accession>
<dbReference type="InParanoid" id="Q7UFL1"/>
<dbReference type="EMBL" id="BX294147">
    <property type="protein sequence ID" value="CAD78671.1"/>
    <property type="molecule type" value="Genomic_DNA"/>
</dbReference>
<keyword evidence="2" id="KW-1185">Reference proteome</keyword>
<dbReference type="HOGENOM" id="CLU_2207978_0_0_0"/>
<sequence length="107" mass="12309">MRDMMENSKRLPWKSEPNLTETRRPIWGVFLSMSPTEALRRQTNLSDARAVGSLVVTCLLRGHRLQRWWWIRRLRASVGYGGLATNDLAKEVKAMKCRQVVGIGVSR</sequence>
<organism evidence="1 2">
    <name type="scientific">Rhodopirellula baltica (strain DSM 10527 / NCIMB 13988 / SH1)</name>
    <dbReference type="NCBI Taxonomy" id="243090"/>
    <lineage>
        <taxon>Bacteria</taxon>
        <taxon>Pseudomonadati</taxon>
        <taxon>Planctomycetota</taxon>
        <taxon>Planctomycetia</taxon>
        <taxon>Pirellulales</taxon>
        <taxon>Pirellulaceae</taxon>
        <taxon>Rhodopirellula</taxon>
    </lineage>
</organism>
<evidence type="ECO:0000313" key="1">
    <source>
        <dbReference type="EMBL" id="CAD78671.1"/>
    </source>
</evidence>
<proteinExistence type="predicted"/>
<dbReference type="EnsemblBacteria" id="CAD78671">
    <property type="protein sequence ID" value="CAD78671"/>
    <property type="gene ID" value="RB8500"/>
</dbReference>
<gene>
    <name evidence="1" type="ordered locus">RB8500</name>
</gene>